<dbReference type="Proteomes" id="UP000241639">
    <property type="component" value="Unassembled WGS sequence"/>
</dbReference>
<dbReference type="InterPro" id="IPR003331">
    <property type="entry name" value="UDP_GlcNAc_Epimerase_2_dom"/>
</dbReference>
<organism evidence="3 4">
    <name type="scientific">Desmospora activa DSM 45169</name>
    <dbReference type="NCBI Taxonomy" id="1121389"/>
    <lineage>
        <taxon>Bacteria</taxon>
        <taxon>Bacillati</taxon>
        <taxon>Bacillota</taxon>
        <taxon>Bacilli</taxon>
        <taxon>Bacillales</taxon>
        <taxon>Thermoactinomycetaceae</taxon>
        <taxon>Desmospora</taxon>
    </lineage>
</organism>
<reference evidence="3 4" key="1">
    <citation type="submission" date="2018-04" db="EMBL/GenBank/DDBJ databases">
        <title>Genomic Encyclopedia of Archaeal and Bacterial Type Strains, Phase II (KMG-II): from individual species to whole genera.</title>
        <authorList>
            <person name="Goeker M."/>
        </authorList>
    </citation>
    <scope>NUCLEOTIDE SEQUENCE [LARGE SCALE GENOMIC DNA]</scope>
    <source>
        <strain evidence="3 4">DSM 45169</strain>
    </source>
</reference>
<keyword evidence="1" id="KW-0413">Isomerase</keyword>
<dbReference type="InterPro" id="IPR029767">
    <property type="entry name" value="WecB-like"/>
</dbReference>
<comment type="similarity">
    <text evidence="1">Belongs to the UDP-N-acetylglucosamine 2-epimerase family.</text>
</comment>
<keyword evidence="4" id="KW-1185">Reference proteome</keyword>
<evidence type="ECO:0000313" key="4">
    <source>
        <dbReference type="Proteomes" id="UP000241639"/>
    </source>
</evidence>
<comment type="caution">
    <text evidence="3">The sequence shown here is derived from an EMBL/GenBank/DDBJ whole genome shotgun (WGS) entry which is preliminary data.</text>
</comment>
<dbReference type="PANTHER" id="PTHR43174">
    <property type="entry name" value="UDP-N-ACETYLGLUCOSAMINE 2-EPIMERASE"/>
    <property type="match status" value="1"/>
</dbReference>
<dbReference type="Gene3D" id="3.40.50.2000">
    <property type="entry name" value="Glycogen Phosphorylase B"/>
    <property type="match status" value="2"/>
</dbReference>
<evidence type="ECO:0000256" key="1">
    <source>
        <dbReference type="RuleBase" id="RU003513"/>
    </source>
</evidence>
<dbReference type="NCBIfam" id="TIGR00236">
    <property type="entry name" value="wecB"/>
    <property type="match status" value="1"/>
</dbReference>
<dbReference type="CDD" id="cd03786">
    <property type="entry name" value="GTB_UDP-GlcNAc_2-Epimerase"/>
    <property type="match status" value="1"/>
</dbReference>
<dbReference type="RefSeq" id="WP_107725602.1">
    <property type="nucleotide sequence ID" value="NZ_PZZP01000001.1"/>
</dbReference>
<dbReference type="GO" id="GO:0016853">
    <property type="term" value="F:isomerase activity"/>
    <property type="evidence" value="ECO:0007669"/>
    <property type="project" value="UniProtKB-KW"/>
</dbReference>
<accession>A0A2T4ZAD3</accession>
<dbReference type="PANTHER" id="PTHR43174:SF1">
    <property type="entry name" value="UDP-N-ACETYLGLUCOSAMINE 2-EPIMERASE"/>
    <property type="match status" value="1"/>
</dbReference>
<feature type="domain" description="UDP-N-acetylglucosamine 2-epimerase" evidence="2">
    <location>
        <begin position="29"/>
        <end position="355"/>
    </location>
</feature>
<dbReference type="OrthoDB" id="9803238at2"/>
<evidence type="ECO:0000259" key="2">
    <source>
        <dbReference type="Pfam" id="PF02350"/>
    </source>
</evidence>
<gene>
    <name evidence="3" type="ORF">C8J48_1445</name>
</gene>
<dbReference type="AlphaFoldDB" id="A0A2T4ZAD3"/>
<dbReference type="Pfam" id="PF02350">
    <property type="entry name" value="Epimerase_2"/>
    <property type="match status" value="1"/>
</dbReference>
<evidence type="ECO:0000313" key="3">
    <source>
        <dbReference type="EMBL" id="PTM58851.1"/>
    </source>
</evidence>
<proteinExistence type="inferred from homology"/>
<protein>
    <submittedName>
        <fullName evidence="3">UDP-N-acetylglucosamine 2-epimerase (Non-hydrolysing)</fullName>
    </submittedName>
</protein>
<name>A0A2T4ZAD3_9BACL</name>
<sequence length="362" mass="40645">MKIMTILGTRPEIIRLSLIIHQLDRYASRHVLVHTGQNGDKSLSDIFFKQMGIRAPNYQIPVGSYSFGTQLGTMFAEVEAILLQEKPDRILMLGDTNSALCAIVAERMGIPVYHMEAGNRCYDAAVPEELNRKIIDTVSSFNLPYTEWSRQNLLREGIPSHRIWVSGNPIYEVLEHYRNEIDKSDILREMGLKAGTYTLVTAHRAENVDNSDHLQKIVESLRLIADQTEMPVICSVHPRTRARLTQNQITSSHPNVIFHPPFGFFDFVKLQKNARVVVTDSGTVQEESCIFGVPAVTIRKSTERPETVTCGSNTVSGLDPTRIAACVEFMTHAKEWQCPEGYLDPLVSTKVVNMILGGINHV</sequence>
<dbReference type="SUPFAM" id="SSF53756">
    <property type="entry name" value="UDP-Glycosyltransferase/glycogen phosphorylase"/>
    <property type="match status" value="1"/>
</dbReference>
<dbReference type="EMBL" id="PZZP01000001">
    <property type="protein sequence ID" value="PTM58851.1"/>
    <property type="molecule type" value="Genomic_DNA"/>
</dbReference>